<dbReference type="EMBL" id="AACS02000005">
    <property type="protein sequence ID" value="EAU82567.2"/>
    <property type="molecule type" value="Genomic_DNA"/>
</dbReference>
<organism evidence="3 4">
    <name type="scientific">Coprinopsis cinerea (strain Okayama-7 / 130 / ATCC MYA-4618 / FGSC 9003)</name>
    <name type="common">Inky cap fungus</name>
    <name type="synonym">Hormographiella aspergillata</name>
    <dbReference type="NCBI Taxonomy" id="240176"/>
    <lineage>
        <taxon>Eukaryota</taxon>
        <taxon>Fungi</taxon>
        <taxon>Dikarya</taxon>
        <taxon>Basidiomycota</taxon>
        <taxon>Agaricomycotina</taxon>
        <taxon>Agaricomycetes</taxon>
        <taxon>Agaricomycetidae</taxon>
        <taxon>Agaricales</taxon>
        <taxon>Agaricineae</taxon>
        <taxon>Psathyrellaceae</taxon>
        <taxon>Coprinopsis</taxon>
    </lineage>
</organism>
<dbReference type="RefSeq" id="XP_001839256.2">
    <property type="nucleotide sequence ID" value="XM_001839204.2"/>
</dbReference>
<accession>A8P6Z2</accession>
<feature type="domain" description="DUF6533" evidence="2">
    <location>
        <begin position="20"/>
        <end position="60"/>
    </location>
</feature>
<proteinExistence type="predicted"/>
<feature type="transmembrane region" description="Helical" evidence="1">
    <location>
        <begin position="85"/>
        <end position="108"/>
    </location>
</feature>
<dbReference type="eggNOG" id="ENOG502RVXH">
    <property type="taxonomic scope" value="Eukaryota"/>
</dbReference>
<gene>
    <name evidence="3" type="ORF">CC1G_12147</name>
</gene>
<dbReference type="VEuPathDB" id="FungiDB:CC1G_12147"/>
<dbReference type="HOGENOM" id="CLU_035509_11_3_1"/>
<dbReference type="AlphaFoldDB" id="A8P6Z2"/>
<keyword evidence="1" id="KW-1133">Transmembrane helix</keyword>
<dbReference type="InParanoid" id="A8P6Z2"/>
<comment type="caution">
    <text evidence="3">The sequence shown here is derived from an EMBL/GenBank/DDBJ whole genome shotgun (WGS) entry which is preliminary data.</text>
</comment>
<dbReference type="OMA" id="MEIHTIW"/>
<dbReference type="OrthoDB" id="3350812at2759"/>
<keyword evidence="4" id="KW-1185">Reference proteome</keyword>
<reference evidence="3 4" key="1">
    <citation type="journal article" date="2010" name="Proc. Natl. Acad. Sci. U.S.A.">
        <title>Insights into evolution of multicellular fungi from the assembled chromosomes of the mushroom Coprinopsis cinerea (Coprinus cinereus).</title>
        <authorList>
            <person name="Stajich J.E."/>
            <person name="Wilke S.K."/>
            <person name="Ahren D."/>
            <person name="Au C.H."/>
            <person name="Birren B.W."/>
            <person name="Borodovsky M."/>
            <person name="Burns C."/>
            <person name="Canback B."/>
            <person name="Casselton L.A."/>
            <person name="Cheng C.K."/>
            <person name="Deng J."/>
            <person name="Dietrich F.S."/>
            <person name="Fargo D.C."/>
            <person name="Farman M.L."/>
            <person name="Gathman A.C."/>
            <person name="Goldberg J."/>
            <person name="Guigo R."/>
            <person name="Hoegger P.J."/>
            <person name="Hooker J.B."/>
            <person name="Huggins A."/>
            <person name="James T.Y."/>
            <person name="Kamada T."/>
            <person name="Kilaru S."/>
            <person name="Kodira C."/>
            <person name="Kues U."/>
            <person name="Kupfer D."/>
            <person name="Kwan H.S."/>
            <person name="Lomsadze A."/>
            <person name="Li W."/>
            <person name="Lilly W.W."/>
            <person name="Ma L.J."/>
            <person name="Mackey A.J."/>
            <person name="Manning G."/>
            <person name="Martin F."/>
            <person name="Muraguchi H."/>
            <person name="Natvig D.O."/>
            <person name="Palmerini H."/>
            <person name="Ramesh M.A."/>
            <person name="Rehmeyer C.J."/>
            <person name="Roe B.A."/>
            <person name="Shenoy N."/>
            <person name="Stanke M."/>
            <person name="Ter-Hovhannisyan V."/>
            <person name="Tunlid A."/>
            <person name="Velagapudi R."/>
            <person name="Vision T.J."/>
            <person name="Zeng Q."/>
            <person name="Zolan M.E."/>
            <person name="Pukkila P.J."/>
        </authorList>
    </citation>
    <scope>NUCLEOTIDE SEQUENCE [LARGE SCALE GENOMIC DNA]</scope>
    <source>
        <strain evidence="4">Okayama-7 / 130 / ATCC MYA-4618 / FGSC 9003</strain>
    </source>
</reference>
<dbReference type="Pfam" id="PF20151">
    <property type="entry name" value="DUF6533"/>
    <property type="match status" value="1"/>
</dbReference>
<dbReference type="STRING" id="240176.A8P6Z2"/>
<feature type="transmembrane region" description="Helical" evidence="1">
    <location>
        <begin position="120"/>
        <end position="142"/>
    </location>
</feature>
<feature type="transmembrane region" description="Helical" evidence="1">
    <location>
        <begin position="167"/>
        <end position="191"/>
    </location>
</feature>
<evidence type="ECO:0000259" key="2">
    <source>
        <dbReference type="Pfam" id="PF20151"/>
    </source>
</evidence>
<dbReference type="Proteomes" id="UP000001861">
    <property type="component" value="Unassembled WGS sequence"/>
</dbReference>
<dbReference type="InterPro" id="IPR045340">
    <property type="entry name" value="DUF6533"/>
</dbReference>
<protein>
    <recommendedName>
        <fullName evidence="2">DUF6533 domain-containing protein</fullName>
    </recommendedName>
</protein>
<keyword evidence="1" id="KW-0812">Transmembrane</keyword>
<keyword evidence="1" id="KW-0472">Membrane</keyword>
<sequence length="313" mass="35061">MVSLFDVESALRDIRVSHAVQVGSIGVWVYDYFLVLSEEIELVWFSKWSLVKFIYLAARIVNPVHLACTVYLNHNVSANGKDCQLLFGLATFSGFVEGLLLCDAVMYLQVYAFSHCNKWIGMYLGLQFFLAVVTGVTLQAIVFKETIWFPLGIPGLHCVPINLNLDLFAAVFASSIPQWAILVGITIYIMFRKYRQLKSAVLNALLRDGLIYMYGMFAFCIATTVITYEAPQTLKFIIGIPKSVFLNILVSRLILHLRGAAREHTEQKSVGFRDPTKSFTGIHFAPRRPRAKTTDYSAGSGSTYVDDDSAIVL</sequence>
<evidence type="ECO:0000313" key="3">
    <source>
        <dbReference type="EMBL" id="EAU82567.2"/>
    </source>
</evidence>
<dbReference type="KEGG" id="cci:CC1G_12147"/>
<feature type="transmembrane region" description="Helical" evidence="1">
    <location>
        <begin position="211"/>
        <end position="230"/>
    </location>
</feature>
<dbReference type="GeneID" id="6015867"/>
<evidence type="ECO:0000256" key="1">
    <source>
        <dbReference type="SAM" id="Phobius"/>
    </source>
</evidence>
<name>A8P6Z2_COPC7</name>
<evidence type="ECO:0000313" key="4">
    <source>
        <dbReference type="Proteomes" id="UP000001861"/>
    </source>
</evidence>
<feature type="transmembrane region" description="Helical" evidence="1">
    <location>
        <begin position="236"/>
        <end position="255"/>
    </location>
</feature>